<proteinExistence type="predicted"/>
<dbReference type="Proteomes" id="UP001229955">
    <property type="component" value="Chromosome"/>
</dbReference>
<dbReference type="PANTHER" id="PTHR47495:SF1">
    <property type="entry name" value="BLL3820 PROTEIN"/>
    <property type="match status" value="1"/>
</dbReference>
<dbReference type="InterPro" id="IPR037165">
    <property type="entry name" value="AldOxase/xan_DH_Mopterin-bd_sf"/>
</dbReference>
<reference evidence="4" key="1">
    <citation type="submission" date="2023-07" db="EMBL/GenBank/DDBJ databases">
        <authorList>
            <person name="Haufschild T."/>
            <person name="Kallscheuer N."/>
            <person name="Hammer J."/>
            <person name="Kohn T."/>
            <person name="Kabuu M."/>
            <person name="Jogler M."/>
            <person name="Wohfarth N."/>
            <person name="Heuer A."/>
            <person name="Rohde M."/>
            <person name="van Teeseling M.C.F."/>
            <person name="Jogler C."/>
        </authorList>
    </citation>
    <scope>NUCLEOTIDE SEQUENCE</scope>
    <source>
        <strain evidence="3">Strain 138</strain>
        <strain evidence="4">Strain 318</strain>
    </source>
</reference>
<dbReference type="InterPro" id="IPR000674">
    <property type="entry name" value="Ald_Oxase/Xan_DH_a/b"/>
</dbReference>
<protein>
    <submittedName>
        <fullName evidence="4">Molybdopterin-dependent oxidoreductase</fullName>
    </submittedName>
</protein>
<feature type="transmembrane region" description="Helical" evidence="1">
    <location>
        <begin position="12"/>
        <end position="30"/>
    </location>
</feature>
<accession>A0AA49K2N9</accession>
<evidence type="ECO:0000313" key="3">
    <source>
        <dbReference type="EMBL" id="WKW13385.1"/>
    </source>
</evidence>
<keyword evidence="1" id="KW-1133">Transmembrane helix</keyword>
<dbReference type="SUPFAM" id="SSF56003">
    <property type="entry name" value="Molybdenum cofactor-binding domain"/>
    <property type="match status" value="2"/>
</dbReference>
<dbReference type="GO" id="GO:0016491">
    <property type="term" value="F:oxidoreductase activity"/>
    <property type="evidence" value="ECO:0007669"/>
    <property type="project" value="InterPro"/>
</dbReference>
<dbReference type="KEGG" id="pspc:Strain318_002703"/>
<dbReference type="Gene3D" id="3.90.1170.50">
    <property type="entry name" value="Aldehyde oxidase/xanthine dehydrogenase, a/b hammerhead"/>
    <property type="match status" value="1"/>
</dbReference>
<dbReference type="EMBL" id="CP130613">
    <property type="protein sequence ID" value="WKW16292.1"/>
    <property type="molecule type" value="Genomic_DNA"/>
</dbReference>
<organism evidence="4 5">
    <name type="scientific">Pseudogemmatithrix spongiicola</name>
    <dbReference type="NCBI Taxonomy" id="3062599"/>
    <lineage>
        <taxon>Bacteria</taxon>
        <taxon>Pseudomonadati</taxon>
        <taxon>Gemmatimonadota</taxon>
        <taxon>Gemmatimonadia</taxon>
        <taxon>Gemmatimonadales</taxon>
        <taxon>Gemmatimonadaceae</taxon>
        <taxon>Pseudogemmatithrix</taxon>
    </lineage>
</organism>
<name>A0AA49K2N9_9BACT</name>
<dbReference type="Gene3D" id="3.30.365.10">
    <property type="entry name" value="Aldehyde oxidase/xanthine dehydrogenase, molybdopterin binding domain"/>
    <property type="match status" value="4"/>
</dbReference>
<keyword evidence="5" id="KW-1185">Reference proteome</keyword>
<evidence type="ECO:0000259" key="2">
    <source>
        <dbReference type="SMART" id="SM01008"/>
    </source>
</evidence>
<gene>
    <name evidence="3" type="ORF">Strain138_002703</name>
    <name evidence="4" type="ORF">Strain318_002703</name>
</gene>
<dbReference type="PANTHER" id="PTHR47495">
    <property type="entry name" value="ALDEHYDE DEHYDROGENASE"/>
    <property type="match status" value="1"/>
</dbReference>
<dbReference type="InterPro" id="IPR046867">
    <property type="entry name" value="AldOxase/xan_DH_MoCoBD2"/>
</dbReference>
<accession>A0AA49JWW7</accession>
<dbReference type="InterPro" id="IPR008274">
    <property type="entry name" value="AldOxase/xan_DH_MoCoBD1"/>
</dbReference>
<keyword evidence="1" id="KW-0472">Membrane</keyword>
<dbReference type="SMART" id="SM01008">
    <property type="entry name" value="Ald_Xan_dh_C"/>
    <property type="match status" value="1"/>
</dbReference>
<feature type="domain" description="Aldehyde oxidase/xanthine dehydrogenase a/b hammerhead" evidence="2">
    <location>
        <begin position="240"/>
        <end position="318"/>
    </location>
</feature>
<dbReference type="Pfam" id="PF20256">
    <property type="entry name" value="MoCoBD_2"/>
    <property type="match status" value="1"/>
</dbReference>
<dbReference type="Pfam" id="PF02738">
    <property type="entry name" value="MoCoBD_1"/>
    <property type="match status" value="1"/>
</dbReference>
<evidence type="ECO:0000313" key="4">
    <source>
        <dbReference type="EMBL" id="WKW16292.1"/>
    </source>
</evidence>
<evidence type="ECO:0000256" key="1">
    <source>
        <dbReference type="SAM" id="Phobius"/>
    </source>
</evidence>
<dbReference type="InterPro" id="IPR012368">
    <property type="entry name" value="OxRdtase_Mopterin-bd_su_IorB"/>
</dbReference>
<dbReference type="InterPro" id="IPR052516">
    <property type="entry name" value="N-heterocyclic_Hydroxylase"/>
</dbReference>
<dbReference type="AlphaFoldDB" id="A0AA49K2N9"/>
<sequence>MGKVKTIARRTFLIGSAAVAGGLVVGWALVKWPLRNPLLDVLDDDDATLNPYVKIDPNGITIITPRADVGQGAYSVQAMLVAEELDLEWGSFAVEPGPPSKAYFNEAVLPEGMPFASINDGFVARQGRALGGAISKLIGLQITGGSSTVPDAYEKLRAAGAVARLMLLEAASRRTGVPVDQLKTENGHVVTPTGERIPYTLLAAEAAQIDPPSSVQLRDPAQWKFLGKPMQRLDIVAKSTGTAQYGIDLRMPGMVYATVRTNPRLGGSMISVDDSAAKSARGVIKVVPITNGVGIIADNTWRAFRAAALLQPQWGDAPYPKTSAEMFRIVGESFTDDRRDSRFRNDGDIEEALAAGGASVHSAEYKLPYLAHAPLEPMTAVVKFTGGKLEIWTATQIPRFLVQWAAKTADIDEDNVTLHALIAGGSFGRRLEDDYVRQAVQLAMAHPDVPIKLTWTREEDFTHDFPRPLAMGRGRGVVQDGRVDAFDLGIAAPATTASQMSRIGLSTPGPDISIVAGAWDQPYAIPHYRVTGYRVPELVPVSSWRSVGASINGFLHESFLDELIHAAGADPLRERIRLCMHEPSRRVLEAVAEMSGWGSPMGTGRGRGVALTVSFGVPVAEVVEVTDTPDGIRIDRVFVAAEVGRVLDPVNFENQVQGAVIWGLGHAMHAEITYADGVAEQTNFHLFETMRLKQVPEIVVRALEAGPAVRGIGEPPVPPAAPALANAIFAATGARVRELPMRKSVRFA</sequence>
<dbReference type="RefSeq" id="WP_367886242.1">
    <property type="nucleotide sequence ID" value="NZ_CP130612.1"/>
</dbReference>
<evidence type="ECO:0000313" key="5">
    <source>
        <dbReference type="Proteomes" id="UP001229955"/>
    </source>
</evidence>
<dbReference type="PIRSF" id="PIRSF036389">
    <property type="entry name" value="IOR_B"/>
    <property type="match status" value="1"/>
</dbReference>
<dbReference type="EMBL" id="CP130612">
    <property type="protein sequence ID" value="WKW13385.1"/>
    <property type="molecule type" value="Genomic_DNA"/>
</dbReference>
<keyword evidence="1" id="KW-0812">Transmembrane</keyword>